<keyword evidence="2 3" id="KW-0732">Signal</keyword>
<dbReference type="PANTHER" id="PTHR38108">
    <property type="entry name" value="UPF0319 PROTEIN YCCT"/>
    <property type="match status" value="1"/>
</dbReference>
<evidence type="ECO:0000256" key="3">
    <source>
        <dbReference type="HAMAP-Rule" id="MF_00789"/>
    </source>
</evidence>
<dbReference type="PANTHER" id="PTHR38108:SF1">
    <property type="entry name" value="UPF0319 PROTEIN YCCT"/>
    <property type="match status" value="1"/>
</dbReference>
<name>A0A1V3J8F8_9PAST</name>
<dbReference type="STRING" id="1908264.BKK54_01585"/>
<dbReference type="AlphaFoldDB" id="A0A1V3J8F8"/>
<keyword evidence="5" id="KW-1185">Reference proteome</keyword>
<dbReference type="EMBL" id="MLHN01000003">
    <property type="protein sequence ID" value="OOF51696.1"/>
    <property type="molecule type" value="Genomic_DNA"/>
</dbReference>
<reference evidence="4 5" key="1">
    <citation type="submission" date="2016-10" db="EMBL/GenBank/DDBJ databases">
        <title>Rodentibacter gen. nov. and new species.</title>
        <authorList>
            <person name="Christensen H."/>
        </authorList>
    </citation>
    <scope>NUCLEOTIDE SEQUENCE [LARGE SCALE GENOMIC DNA]</scope>
    <source>
        <strain evidence="5">ppn416</strain>
    </source>
</reference>
<gene>
    <name evidence="4" type="ORF">BKK54_01585</name>
</gene>
<organism evidence="4 5">
    <name type="scientific">Rodentibacter genomosp. 1</name>
    <dbReference type="NCBI Taxonomy" id="1908264"/>
    <lineage>
        <taxon>Bacteria</taxon>
        <taxon>Pseudomonadati</taxon>
        <taxon>Pseudomonadota</taxon>
        <taxon>Gammaproteobacteria</taxon>
        <taxon>Pasteurellales</taxon>
        <taxon>Pasteurellaceae</taxon>
        <taxon>Rodentibacter</taxon>
    </lineage>
</organism>
<feature type="chain" id="PRO_5013406805" description="UPF0319 protein BKK54_01585" evidence="3">
    <location>
        <begin position="22"/>
        <end position="224"/>
    </location>
</feature>
<dbReference type="NCBIfam" id="NF002516">
    <property type="entry name" value="PRK01904.1"/>
    <property type="match status" value="1"/>
</dbReference>
<comment type="similarity">
    <text evidence="1 3">Belongs to the UPF0319 family.</text>
</comment>
<comment type="caution">
    <text evidence="4">The sequence shown here is derived from an EMBL/GenBank/DDBJ whole genome shotgun (WGS) entry which is preliminary data.</text>
</comment>
<dbReference type="Pfam" id="PF09829">
    <property type="entry name" value="DUF2057"/>
    <property type="match status" value="1"/>
</dbReference>
<protein>
    <recommendedName>
        <fullName evidence="3">UPF0319 protein BKK54_01585</fullName>
    </recommendedName>
</protein>
<dbReference type="InterPro" id="IPR018635">
    <property type="entry name" value="UPF0319"/>
</dbReference>
<evidence type="ECO:0000256" key="1">
    <source>
        <dbReference type="ARBA" id="ARBA00008490"/>
    </source>
</evidence>
<evidence type="ECO:0000313" key="4">
    <source>
        <dbReference type="EMBL" id="OOF51696.1"/>
    </source>
</evidence>
<accession>A0A1V3J8F8</accession>
<dbReference type="RefSeq" id="WP_077540863.1">
    <property type="nucleotide sequence ID" value="NZ_MLHN01000003.1"/>
</dbReference>
<evidence type="ECO:0000313" key="5">
    <source>
        <dbReference type="Proteomes" id="UP000188481"/>
    </source>
</evidence>
<dbReference type="Proteomes" id="UP000188481">
    <property type="component" value="Unassembled WGS sequence"/>
</dbReference>
<feature type="signal peptide" evidence="3">
    <location>
        <begin position="1"/>
        <end position="21"/>
    </location>
</feature>
<sequence length="224" mass="23597" precursor="true">MKLRVAVLGASILFASTVSFAGMVSTSSNMDFLAIDGQKASKSLLKETRSFNVNDTNTHQVVVRVGEIVGSGSSQSLFESSPIIVTFQGSTEDIVISAPSLRSKADAEKFKSAPAISVKTSSGQEIPAKIDILKQEGLFPSANVINDLADYNASGAIAAVPAFASATMPVASTAAVAPATNGKAAKGRVVVQGENVAEQQLQYWFQQADKETQARFLNWAKSHK</sequence>
<proteinExistence type="inferred from homology"/>
<evidence type="ECO:0000256" key="2">
    <source>
        <dbReference type="ARBA" id="ARBA00022729"/>
    </source>
</evidence>
<dbReference type="HAMAP" id="MF_00789">
    <property type="entry name" value="UPF0319"/>
    <property type="match status" value="1"/>
</dbReference>